<keyword evidence="6 9" id="KW-0472">Membrane</keyword>
<feature type="transmembrane region" description="Helical" evidence="9">
    <location>
        <begin position="328"/>
        <end position="352"/>
    </location>
</feature>
<protein>
    <submittedName>
        <fullName evidence="11">Undecaprenyl-phosphate glucose phosphotransferase</fullName>
        <ecNumber evidence="11">2.7.8.31</ecNumber>
    </submittedName>
</protein>
<name>A0A5S4WYV5_9BRAD</name>
<dbReference type="InterPro" id="IPR017473">
    <property type="entry name" value="Undecaprenyl-P_gluc_Ptfrase"/>
</dbReference>
<gene>
    <name evidence="11" type="ORF">FXB38_05195</name>
</gene>
<accession>A0A5S4WYV5</accession>
<keyword evidence="4 9" id="KW-0812">Transmembrane</keyword>
<evidence type="ECO:0000256" key="3">
    <source>
        <dbReference type="ARBA" id="ARBA00022679"/>
    </source>
</evidence>
<dbReference type="Proteomes" id="UP000324853">
    <property type="component" value="Unassembled WGS sequence"/>
</dbReference>
<dbReference type="EMBL" id="VSSR01000009">
    <property type="protein sequence ID" value="TYL87199.1"/>
    <property type="molecule type" value="Genomic_DNA"/>
</dbReference>
<dbReference type="GO" id="GO:0016020">
    <property type="term" value="C:membrane"/>
    <property type="evidence" value="ECO:0007669"/>
    <property type="project" value="UniProtKB-SubCell"/>
</dbReference>
<feature type="transmembrane region" description="Helical" evidence="9">
    <location>
        <begin position="56"/>
        <end position="82"/>
    </location>
</feature>
<dbReference type="Pfam" id="PF13727">
    <property type="entry name" value="CoA_binding_3"/>
    <property type="match status" value="1"/>
</dbReference>
<organism evidence="11 12">
    <name type="scientific">Bradyrhizobium cytisi</name>
    <dbReference type="NCBI Taxonomy" id="515489"/>
    <lineage>
        <taxon>Bacteria</taxon>
        <taxon>Pseudomonadati</taxon>
        <taxon>Pseudomonadota</taxon>
        <taxon>Alphaproteobacteria</taxon>
        <taxon>Hyphomicrobiales</taxon>
        <taxon>Nitrobacteraceae</taxon>
        <taxon>Bradyrhizobium</taxon>
    </lineage>
</organism>
<dbReference type="EC" id="2.7.8.31" evidence="11"/>
<dbReference type="GO" id="GO:0000271">
    <property type="term" value="P:polysaccharide biosynthetic process"/>
    <property type="evidence" value="ECO:0007669"/>
    <property type="project" value="UniProtKB-KW"/>
</dbReference>
<keyword evidence="5 9" id="KW-1133">Transmembrane helix</keyword>
<evidence type="ECO:0000256" key="7">
    <source>
        <dbReference type="ARBA" id="ARBA00023169"/>
    </source>
</evidence>
<dbReference type="PANTHER" id="PTHR30576">
    <property type="entry name" value="COLANIC BIOSYNTHESIS UDP-GLUCOSE LIPID CARRIER TRANSFERASE"/>
    <property type="match status" value="1"/>
</dbReference>
<evidence type="ECO:0000256" key="1">
    <source>
        <dbReference type="ARBA" id="ARBA00004141"/>
    </source>
</evidence>
<feature type="compositionally biased region" description="Polar residues" evidence="8">
    <location>
        <begin position="8"/>
        <end position="17"/>
    </location>
</feature>
<reference evidence="11 12" key="1">
    <citation type="submission" date="2019-08" db="EMBL/GenBank/DDBJ databases">
        <title>Bradyrhizobium hipponensis sp. nov., a rhizobium isolated from a Lupinus angustifolius root nodule in Tunisia.</title>
        <authorList>
            <person name="Off K."/>
            <person name="Rejili M."/>
            <person name="Mars M."/>
            <person name="Brachmann A."/>
            <person name="Marin M."/>
        </authorList>
    </citation>
    <scope>NUCLEOTIDE SEQUENCE [LARGE SCALE GENOMIC DNA]</scope>
    <source>
        <strain evidence="11 12">CTAW11</strain>
    </source>
</reference>
<evidence type="ECO:0000259" key="10">
    <source>
        <dbReference type="Pfam" id="PF02397"/>
    </source>
</evidence>
<evidence type="ECO:0000256" key="2">
    <source>
        <dbReference type="ARBA" id="ARBA00006464"/>
    </source>
</evidence>
<keyword evidence="3 11" id="KW-0808">Transferase</keyword>
<evidence type="ECO:0000313" key="11">
    <source>
        <dbReference type="EMBL" id="TYL87199.1"/>
    </source>
</evidence>
<dbReference type="GO" id="GO:0089702">
    <property type="term" value="F:undecaprenyl-phosphate glucose phosphotransferase activity"/>
    <property type="evidence" value="ECO:0007669"/>
    <property type="project" value="UniProtKB-EC"/>
</dbReference>
<evidence type="ECO:0000256" key="6">
    <source>
        <dbReference type="ARBA" id="ARBA00023136"/>
    </source>
</evidence>
<evidence type="ECO:0000256" key="4">
    <source>
        <dbReference type="ARBA" id="ARBA00022692"/>
    </source>
</evidence>
<dbReference type="InterPro" id="IPR003362">
    <property type="entry name" value="Bact_transf"/>
</dbReference>
<keyword evidence="7" id="KW-0270">Exopolysaccharide synthesis</keyword>
<sequence>MVKEANLFPQSSISTDSTDGHTAPDKPALLEGPIDNARLVEDLQDRRVGIKIPYSALAHLVASFDAAVILFASVVGTGLYQILANSGLDHLEPVLGVGPVAALLYVLIGYSTGLYDLRAALAKKRRDAGRIFAQWTLVILLFTSLAFLMKSGAVYSRGSVICFSLLAPFLLVGWRRFAKRIVAGVVADGQVKGQRAVLLGTGEELAALGLEELLGKYGFTEVERVAFPAGRGGGFAMSAGEAATLEHAIAVARTRGAEAIVLAFPWSDTRKVELVRDGLRISPLPVRLLPDRRIRSLAGNPSFRLQNSLSVEIQRGPLSRAEQASKRLLDIVGALVGLVVFAPLMILSAIVVKLDSPGPVFFRQKRNGFNAKEFSIFKFRTMTVMEDGATVVQAKRFDPRVTRFGRLLRRSSIDEVPQLINVLMGDMSLVGPRPHALAHDSHYGRLLSDYAFRHHVKPGITGWAQVKGYRGETALVEQMKGRIDCDLWYINNWSLALDLKVLLLTCLELTNRRNAY</sequence>
<evidence type="ECO:0000256" key="5">
    <source>
        <dbReference type="ARBA" id="ARBA00022989"/>
    </source>
</evidence>
<comment type="caution">
    <text evidence="11">The sequence shown here is derived from an EMBL/GenBank/DDBJ whole genome shotgun (WGS) entry which is preliminary data.</text>
</comment>
<feature type="transmembrane region" description="Helical" evidence="9">
    <location>
        <begin position="129"/>
        <end position="148"/>
    </location>
</feature>
<evidence type="ECO:0000256" key="8">
    <source>
        <dbReference type="SAM" id="MobiDB-lite"/>
    </source>
</evidence>
<feature type="transmembrane region" description="Helical" evidence="9">
    <location>
        <begin position="154"/>
        <end position="174"/>
    </location>
</feature>
<evidence type="ECO:0000313" key="12">
    <source>
        <dbReference type="Proteomes" id="UP000324853"/>
    </source>
</evidence>
<comment type="subcellular location">
    <subcellularLocation>
        <location evidence="1">Membrane</location>
        <topology evidence="1">Multi-pass membrane protein</topology>
    </subcellularLocation>
</comment>
<dbReference type="NCBIfam" id="TIGR03025">
    <property type="entry name" value="EPS_sugtrans"/>
    <property type="match status" value="1"/>
</dbReference>
<dbReference type="OrthoDB" id="9808602at2"/>
<dbReference type="Pfam" id="PF02397">
    <property type="entry name" value="Bac_transf"/>
    <property type="match status" value="1"/>
</dbReference>
<dbReference type="AlphaFoldDB" id="A0A5S4WYV5"/>
<feature type="region of interest" description="Disordered" evidence="8">
    <location>
        <begin position="1"/>
        <end position="29"/>
    </location>
</feature>
<keyword evidence="12" id="KW-1185">Reference proteome</keyword>
<proteinExistence type="inferred from homology"/>
<evidence type="ECO:0000256" key="9">
    <source>
        <dbReference type="SAM" id="Phobius"/>
    </source>
</evidence>
<feature type="transmembrane region" description="Helical" evidence="9">
    <location>
        <begin position="94"/>
        <end position="117"/>
    </location>
</feature>
<dbReference type="PANTHER" id="PTHR30576:SF21">
    <property type="entry name" value="UDP-GLUCOSE:UNDECAPRENYL-PHOSPHATE GLUCOSE-1-PHOSPHATE TRANSFERASE"/>
    <property type="match status" value="1"/>
</dbReference>
<feature type="domain" description="Bacterial sugar transferase" evidence="10">
    <location>
        <begin position="326"/>
        <end position="508"/>
    </location>
</feature>
<dbReference type="GO" id="GO:0009242">
    <property type="term" value="P:colanic acid biosynthetic process"/>
    <property type="evidence" value="ECO:0007669"/>
    <property type="project" value="TreeGrafter"/>
</dbReference>
<dbReference type="InterPro" id="IPR017475">
    <property type="entry name" value="EPS_sugar_tfrase"/>
</dbReference>
<comment type="similarity">
    <text evidence="2">Belongs to the bacterial sugar transferase family.</text>
</comment>
<dbReference type="NCBIfam" id="TIGR03023">
    <property type="entry name" value="WcaJ_sugtrans"/>
    <property type="match status" value="1"/>
</dbReference>